<sequence length="32" mass="3874">MKSVVIFVKLYNKHNKDNFLLSFLKQNLSLKY</sequence>
<dbReference type="EMBL" id="GBXM01030813">
    <property type="protein sequence ID" value="JAH77764.1"/>
    <property type="molecule type" value="Transcribed_RNA"/>
</dbReference>
<reference evidence="1" key="1">
    <citation type="submission" date="2014-11" db="EMBL/GenBank/DDBJ databases">
        <authorList>
            <person name="Amaro Gonzalez C."/>
        </authorList>
    </citation>
    <scope>NUCLEOTIDE SEQUENCE</scope>
</reference>
<evidence type="ECO:0000313" key="1">
    <source>
        <dbReference type="EMBL" id="JAH77764.1"/>
    </source>
</evidence>
<proteinExistence type="predicted"/>
<name>A0A0E9VI31_ANGAN</name>
<accession>A0A0E9VI31</accession>
<organism evidence="1">
    <name type="scientific">Anguilla anguilla</name>
    <name type="common">European freshwater eel</name>
    <name type="synonym">Muraena anguilla</name>
    <dbReference type="NCBI Taxonomy" id="7936"/>
    <lineage>
        <taxon>Eukaryota</taxon>
        <taxon>Metazoa</taxon>
        <taxon>Chordata</taxon>
        <taxon>Craniata</taxon>
        <taxon>Vertebrata</taxon>
        <taxon>Euteleostomi</taxon>
        <taxon>Actinopterygii</taxon>
        <taxon>Neopterygii</taxon>
        <taxon>Teleostei</taxon>
        <taxon>Anguilliformes</taxon>
        <taxon>Anguillidae</taxon>
        <taxon>Anguilla</taxon>
    </lineage>
</organism>
<dbReference type="AlphaFoldDB" id="A0A0E9VI31"/>
<protein>
    <submittedName>
        <fullName evidence="1">Uncharacterized protein</fullName>
    </submittedName>
</protein>
<reference evidence="1" key="2">
    <citation type="journal article" date="2015" name="Fish Shellfish Immunol.">
        <title>Early steps in the European eel (Anguilla anguilla)-Vibrio vulnificus interaction in the gills: Role of the RtxA13 toxin.</title>
        <authorList>
            <person name="Callol A."/>
            <person name="Pajuelo D."/>
            <person name="Ebbesson L."/>
            <person name="Teles M."/>
            <person name="MacKenzie S."/>
            <person name="Amaro C."/>
        </authorList>
    </citation>
    <scope>NUCLEOTIDE SEQUENCE</scope>
</reference>